<sequence>MLSTAPAADAPPSGFERKLSSSIQRLRANSIYHERSFGSGEASKSQLYLQRLKSVNRHAGHNLNNDEALFFLSLPDKIRRLHFTTQENILMRAACELQLSKQPRHESRPPLPLRSWTDGAASISHSYARSSISRDTMAEPAYSPLTPTGSDGGYSSAFSIRTSSRPRTESLKSSTGSILPFNPLGCHPLAKPRTSSLSYSPFDYPRAVSKAPETPPSTTRQYLDPKTRAMIRQCTASPEAFDEVLNFGYLAEEDFPAADSPTTSEYQLDEGLSSSDGMSDDEDDYFTLDSDDEPCTPGSDDTLATSWDIHSPYASFQRLDSGCYRSKPRPMTLRVTLTKPENKSVMDDSPTRAIKSDQDDHSSLRVEDLLALERLTFSDDVTGMYGAFAVTPTKDSSKMKKLLRRLTSPALKQMM</sequence>
<evidence type="ECO:0000313" key="2">
    <source>
        <dbReference type="EMBL" id="KEQ96231.1"/>
    </source>
</evidence>
<organism evidence="2 3">
    <name type="scientific">Aureobasidium subglaciale (strain EXF-2481)</name>
    <name type="common">Aureobasidium pullulans var. subglaciale</name>
    <dbReference type="NCBI Taxonomy" id="1043005"/>
    <lineage>
        <taxon>Eukaryota</taxon>
        <taxon>Fungi</taxon>
        <taxon>Dikarya</taxon>
        <taxon>Ascomycota</taxon>
        <taxon>Pezizomycotina</taxon>
        <taxon>Dothideomycetes</taxon>
        <taxon>Dothideomycetidae</taxon>
        <taxon>Dothideales</taxon>
        <taxon>Saccotheciaceae</taxon>
        <taxon>Aureobasidium</taxon>
    </lineage>
</organism>
<protein>
    <submittedName>
        <fullName evidence="2">Uncharacterized protein</fullName>
    </submittedName>
</protein>
<evidence type="ECO:0000313" key="3">
    <source>
        <dbReference type="Proteomes" id="UP000030641"/>
    </source>
</evidence>
<keyword evidence="3" id="KW-1185">Reference proteome</keyword>
<feature type="region of interest" description="Disordered" evidence="1">
    <location>
        <begin position="256"/>
        <end position="304"/>
    </location>
</feature>
<dbReference type="GeneID" id="25363823"/>
<reference evidence="2 3" key="1">
    <citation type="journal article" date="2014" name="BMC Genomics">
        <title>Genome sequencing of four Aureobasidium pullulans varieties: biotechnological potential, stress tolerance, and description of new species.</title>
        <authorList>
            <person name="Gostin Ar C."/>
            <person name="Ohm R.A."/>
            <person name="Kogej T."/>
            <person name="Sonjak S."/>
            <person name="Turk M."/>
            <person name="Zajc J."/>
            <person name="Zalar P."/>
            <person name="Grube M."/>
            <person name="Sun H."/>
            <person name="Han J."/>
            <person name="Sharma A."/>
            <person name="Chiniquy J."/>
            <person name="Ngan C.Y."/>
            <person name="Lipzen A."/>
            <person name="Barry K."/>
            <person name="Grigoriev I.V."/>
            <person name="Gunde-Cimerman N."/>
        </authorList>
    </citation>
    <scope>NUCLEOTIDE SEQUENCE [LARGE SCALE GENOMIC DNA]</scope>
    <source>
        <strain evidence="2 3">EXF-2481</strain>
    </source>
</reference>
<dbReference type="RefSeq" id="XP_013344517.1">
    <property type="nucleotide sequence ID" value="XM_013489063.1"/>
</dbReference>
<evidence type="ECO:0000256" key="1">
    <source>
        <dbReference type="SAM" id="MobiDB-lite"/>
    </source>
</evidence>
<dbReference type="Proteomes" id="UP000030641">
    <property type="component" value="Unassembled WGS sequence"/>
</dbReference>
<dbReference type="AlphaFoldDB" id="A0A074ZBX4"/>
<dbReference type="InParanoid" id="A0A074ZBX4"/>
<accession>A0A074ZBX4</accession>
<dbReference type="HOGENOM" id="CLU_652484_0_0_1"/>
<feature type="region of interest" description="Disordered" evidence="1">
    <location>
        <begin position="207"/>
        <end position="226"/>
    </location>
</feature>
<proteinExistence type="predicted"/>
<feature type="compositionally biased region" description="Acidic residues" evidence="1">
    <location>
        <begin position="278"/>
        <end position="294"/>
    </location>
</feature>
<dbReference type="EMBL" id="KL584757">
    <property type="protein sequence ID" value="KEQ96231.1"/>
    <property type="molecule type" value="Genomic_DNA"/>
</dbReference>
<dbReference type="OrthoDB" id="5380370at2759"/>
<gene>
    <name evidence="2" type="ORF">AUEXF2481DRAFT_28932</name>
</gene>
<name>A0A074ZBX4_AURSE</name>